<dbReference type="RefSeq" id="XP_014150565.1">
    <property type="nucleotide sequence ID" value="XM_014295090.1"/>
</dbReference>
<reference evidence="10 11" key="1">
    <citation type="submission" date="2011-02" db="EMBL/GenBank/DDBJ databases">
        <title>The Genome Sequence of Sphaeroforma arctica JP610.</title>
        <authorList>
            <consortium name="The Broad Institute Genome Sequencing Platform"/>
            <person name="Russ C."/>
            <person name="Cuomo C."/>
            <person name="Young S.K."/>
            <person name="Zeng Q."/>
            <person name="Gargeya S."/>
            <person name="Alvarado L."/>
            <person name="Berlin A."/>
            <person name="Chapman S.B."/>
            <person name="Chen Z."/>
            <person name="Freedman E."/>
            <person name="Gellesch M."/>
            <person name="Goldberg J."/>
            <person name="Griggs A."/>
            <person name="Gujja S."/>
            <person name="Heilman E."/>
            <person name="Heiman D."/>
            <person name="Howarth C."/>
            <person name="Mehta T."/>
            <person name="Neiman D."/>
            <person name="Pearson M."/>
            <person name="Roberts A."/>
            <person name="Saif S."/>
            <person name="Shea T."/>
            <person name="Shenoy N."/>
            <person name="Sisk P."/>
            <person name="Stolte C."/>
            <person name="Sykes S."/>
            <person name="White J."/>
            <person name="Yandava C."/>
            <person name="Burger G."/>
            <person name="Gray M.W."/>
            <person name="Holland P.W.H."/>
            <person name="King N."/>
            <person name="Lang F.B.F."/>
            <person name="Roger A.J."/>
            <person name="Ruiz-Trillo I."/>
            <person name="Haas B."/>
            <person name="Nusbaum C."/>
            <person name="Birren B."/>
        </authorList>
    </citation>
    <scope>NUCLEOTIDE SEQUENCE [LARGE SCALE GENOMIC DNA]</scope>
    <source>
        <strain evidence="10 11">JP610</strain>
    </source>
</reference>
<dbReference type="STRING" id="667725.A0A0L0FKX8"/>
<evidence type="ECO:0000256" key="9">
    <source>
        <dbReference type="RuleBase" id="RU363066"/>
    </source>
</evidence>
<dbReference type="eggNOG" id="KOG3354">
    <property type="taxonomic scope" value="Eukaryota"/>
</dbReference>
<dbReference type="Gene3D" id="3.40.50.300">
    <property type="entry name" value="P-loop containing nucleotide triphosphate hydrolases"/>
    <property type="match status" value="1"/>
</dbReference>
<proteinExistence type="inferred from homology"/>
<evidence type="ECO:0000256" key="2">
    <source>
        <dbReference type="ARBA" id="ARBA00008420"/>
    </source>
</evidence>
<dbReference type="InterPro" id="IPR031322">
    <property type="entry name" value="Shikimate/glucono_kinase"/>
</dbReference>
<dbReference type="InterPro" id="IPR006001">
    <property type="entry name" value="Therm_gnt_kin"/>
</dbReference>
<keyword evidence="5 9" id="KW-0547">Nucleotide-binding</keyword>
<evidence type="ECO:0000256" key="3">
    <source>
        <dbReference type="ARBA" id="ARBA00012054"/>
    </source>
</evidence>
<evidence type="ECO:0000313" key="11">
    <source>
        <dbReference type="Proteomes" id="UP000054560"/>
    </source>
</evidence>
<dbReference type="EC" id="2.7.1.12" evidence="3 9"/>
<dbReference type="GO" id="GO:0005975">
    <property type="term" value="P:carbohydrate metabolic process"/>
    <property type="evidence" value="ECO:0007669"/>
    <property type="project" value="InterPro"/>
</dbReference>
<evidence type="ECO:0000256" key="7">
    <source>
        <dbReference type="ARBA" id="ARBA00022840"/>
    </source>
</evidence>
<protein>
    <recommendedName>
        <fullName evidence="3 9">Gluconokinase</fullName>
        <ecNumber evidence="3 9">2.7.1.12</ecNumber>
    </recommendedName>
</protein>
<dbReference type="Proteomes" id="UP000054560">
    <property type="component" value="Unassembled WGS sequence"/>
</dbReference>
<keyword evidence="4 9" id="KW-0808">Transferase</keyword>
<evidence type="ECO:0000256" key="5">
    <source>
        <dbReference type="ARBA" id="ARBA00022741"/>
    </source>
</evidence>
<dbReference type="UniPathway" id="UPA00792"/>
<evidence type="ECO:0000256" key="6">
    <source>
        <dbReference type="ARBA" id="ARBA00022777"/>
    </source>
</evidence>
<keyword evidence="11" id="KW-1185">Reference proteome</keyword>
<comment type="pathway">
    <text evidence="1 9">Carbohydrate acid metabolism; D-gluconate degradation.</text>
</comment>
<dbReference type="OrthoDB" id="275177at2759"/>
<dbReference type="PANTHER" id="PTHR43442:SF3">
    <property type="entry name" value="GLUCONOKINASE-RELATED"/>
    <property type="match status" value="1"/>
</dbReference>
<gene>
    <name evidence="10" type="ORF">SARC_10847</name>
</gene>
<name>A0A0L0FKX8_9EUKA</name>
<dbReference type="CDD" id="cd02021">
    <property type="entry name" value="GntK"/>
    <property type="match status" value="1"/>
</dbReference>
<sequence>MPQIVVMGVSGCGKSSVGAALATVLSGEFIDADDYHPQCNIDLMSRGTPLTDNDRVPWLHTLQRLLQAHSKNTPTHYLVVACSALKRSYRETLQTGAADTLFVHLHAPYSVIWDRLVARQGHFAHSDILKSQYEALDLDHPTAATSTTNPTAARDGDGCVATCTDRDEACTDRKGACTDRDWACAGPGINVYPVDVSTLQVCEIVSDVGQCLGQTYGVAING</sequence>
<dbReference type="GeneID" id="25911351"/>
<dbReference type="Pfam" id="PF01202">
    <property type="entry name" value="SKI"/>
    <property type="match status" value="1"/>
</dbReference>
<dbReference type="GO" id="GO:0046316">
    <property type="term" value="F:gluconokinase activity"/>
    <property type="evidence" value="ECO:0007669"/>
    <property type="project" value="UniProtKB-EC"/>
</dbReference>
<evidence type="ECO:0000313" key="10">
    <source>
        <dbReference type="EMBL" id="KNC76663.1"/>
    </source>
</evidence>
<dbReference type="SUPFAM" id="SSF52540">
    <property type="entry name" value="P-loop containing nucleoside triphosphate hydrolases"/>
    <property type="match status" value="1"/>
</dbReference>
<dbReference type="InterPro" id="IPR027417">
    <property type="entry name" value="P-loop_NTPase"/>
</dbReference>
<keyword evidence="6 9" id="KW-0418">Kinase</keyword>
<keyword evidence="7 9" id="KW-0067">ATP-binding</keyword>
<comment type="catalytic activity">
    <reaction evidence="8 9">
        <text>D-gluconate + ATP = 6-phospho-D-gluconate + ADP + H(+)</text>
        <dbReference type="Rhea" id="RHEA:19433"/>
        <dbReference type="ChEBI" id="CHEBI:15378"/>
        <dbReference type="ChEBI" id="CHEBI:18391"/>
        <dbReference type="ChEBI" id="CHEBI:30616"/>
        <dbReference type="ChEBI" id="CHEBI:58759"/>
        <dbReference type="ChEBI" id="CHEBI:456216"/>
        <dbReference type="EC" id="2.7.1.12"/>
    </reaction>
</comment>
<dbReference type="NCBIfam" id="TIGR01313">
    <property type="entry name" value="therm_gnt_kin"/>
    <property type="match status" value="1"/>
</dbReference>
<dbReference type="PANTHER" id="PTHR43442">
    <property type="entry name" value="GLUCONOKINASE-RELATED"/>
    <property type="match status" value="1"/>
</dbReference>
<accession>A0A0L0FKX8</accession>
<organism evidence="10 11">
    <name type="scientific">Sphaeroforma arctica JP610</name>
    <dbReference type="NCBI Taxonomy" id="667725"/>
    <lineage>
        <taxon>Eukaryota</taxon>
        <taxon>Ichthyosporea</taxon>
        <taxon>Ichthyophonida</taxon>
        <taxon>Sphaeroforma</taxon>
    </lineage>
</organism>
<dbReference type="EMBL" id="KQ243009">
    <property type="protein sequence ID" value="KNC76663.1"/>
    <property type="molecule type" value="Genomic_DNA"/>
</dbReference>
<evidence type="ECO:0000256" key="4">
    <source>
        <dbReference type="ARBA" id="ARBA00022679"/>
    </source>
</evidence>
<comment type="similarity">
    <text evidence="2 9">Belongs to the gluconokinase GntK/GntV family.</text>
</comment>
<dbReference type="GO" id="GO:0005524">
    <property type="term" value="F:ATP binding"/>
    <property type="evidence" value="ECO:0007669"/>
    <property type="project" value="UniProtKB-KW"/>
</dbReference>
<evidence type="ECO:0000256" key="1">
    <source>
        <dbReference type="ARBA" id="ARBA00004875"/>
    </source>
</evidence>
<dbReference type="GO" id="GO:0005737">
    <property type="term" value="C:cytoplasm"/>
    <property type="evidence" value="ECO:0007669"/>
    <property type="project" value="TreeGrafter"/>
</dbReference>
<evidence type="ECO:0000256" key="8">
    <source>
        <dbReference type="ARBA" id="ARBA00048090"/>
    </source>
</evidence>
<dbReference type="AlphaFoldDB" id="A0A0L0FKX8"/>